<dbReference type="CDD" id="cd00821">
    <property type="entry name" value="PH"/>
    <property type="match status" value="1"/>
</dbReference>
<dbReference type="SMART" id="SM00233">
    <property type="entry name" value="PH"/>
    <property type="match status" value="1"/>
</dbReference>
<gene>
    <name evidence="3" type="ORF">SPOG_00882</name>
</gene>
<dbReference type="GO" id="GO:0140693">
    <property type="term" value="F:molecular condensate scaffold activity"/>
    <property type="evidence" value="ECO:0007669"/>
    <property type="project" value="EnsemblFungi"/>
</dbReference>
<dbReference type="InterPro" id="IPR011993">
    <property type="entry name" value="PH-like_dom_sf"/>
</dbReference>
<dbReference type="AlphaFoldDB" id="S9VX61"/>
<dbReference type="GO" id="GO:1903475">
    <property type="term" value="P:mitotic actomyosin contractile ring assembly"/>
    <property type="evidence" value="ECO:0007669"/>
    <property type="project" value="EnsemblFungi"/>
</dbReference>
<evidence type="ECO:0000313" key="4">
    <source>
        <dbReference type="Proteomes" id="UP000015464"/>
    </source>
</evidence>
<sequence>MEDNKRKDIYTGEQSVTQLNSELDTQATPMGEKTPLFFEGPSLDASPNNASRLLSNESGEPSFGNMSELNVATDLLESLDLRSMYMQGYGHNDALFYSSQSPTKKSDGFSLGRRSNPSNEERIPSLTHTTGSSNISSGPSMIKDDGVPVSQDDHYIEMAPNNVYPEGAASRDDSLYDSNLISSPFSPKNTPAGSLLKPGDNFTEAEVNDGLPYSVSYTGKPLPPLPLSAENHFRALPNTPKLLSSKVNYEVPSDDPSATESIDYHPQQPLAPIQEAPVEDTTERISTSVFDDDADKSLISSDGLRKKVHAKLEAKRASDGSFYLSSSQEDDGCSKESIMNKEQIPNVLEDYMNMDESEKIATNDNSGLSSGHGSVTYKEVPRYSLAAAKIKFSIASQRGRIKSSSSIDNLSAILSSEELRHKSMMTPIPGSKRTFSNITENDIAGQSDFAPISPQSQRGGAWNISETGTVAFYEPTYEMSDEIDEVRQSTPVSDQGSINRPRSLELSRSKTNRMNKPSMRPGAVGVENVAPRPSTSLGFVKQTIFEDKPKSMPASGRFYIHLNYFRNFSSIFVGDQPGMKISVVTPSQSVQLPWQLNKGNDRLDHDFAFPADDKFTVNFMFFDMLHGKNRDMKQASSAKSDSDPVNLESKSKTKKLFERLFNRRKKRKLAKSNSLSGGKQKIDNPVKVSGMATLALSRVKDKCFGKILATEIPIKMHAVSGKSDLSLNDIIGNLSISCLYIPELSIPESEMPITLNQANQDLRHVRQSYVYKEGYVYKLEGTSVRRRFAVLHSKKISFYTDRGGDLLYSLKAVRDANNLSIRDCDKDLLNLGMTRGIQLNTDKGVRIKFYLESEKDCTKWLQSLNTRSLILERGTQTPWLKEFVKLVH</sequence>
<dbReference type="Proteomes" id="UP000015464">
    <property type="component" value="Unassembled WGS sequence"/>
</dbReference>
<dbReference type="GO" id="GO:0106006">
    <property type="term" value="F:cytoskeletal protein-membrane anchor activity"/>
    <property type="evidence" value="ECO:0007669"/>
    <property type="project" value="EnsemblFungi"/>
</dbReference>
<dbReference type="PROSITE" id="PS50003">
    <property type="entry name" value="PH_DOMAIN"/>
    <property type="match status" value="1"/>
</dbReference>
<dbReference type="HOGENOM" id="CLU_326017_0_0_1"/>
<name>S9VX61_SCHCR</name>
<protein>
    <submittedName>
        <fullName evidence="3">Medial ring protein Mid1</fullName>
    </submittedName>
</protein>
<dbReference type="OrthoDB" id="5348480at2759"/>
<dbReference type="GeneID" id="25035213"/>
<dbReference type="GO" id="GO:0090488">
    <property type="term" value="F:polo box domain specific binding"/>
    <property type="evidence" value="ECO:0007669"/>
    <property type="project" value="EnsemblFungi"/>
</dbReference>
<dbReference type="Gene3D" id="2.30.29.30">
    <property type="entry name" value="Pleckstrin-homology domain (PH domain)/Phosphotyrosine-binding domain (PTB)"/>
    <property type="match status" value="1"/>
</dbReference>
<organism evidence="3 4">
    <name type="scientific">Schizosaccharomyces cryophilus (strain OY26 / ATCC MYA-4695 / CBS 11777 / NBRC 106824 / NRRL Y48691)</name>
    <name type="common">Fission yeast</name>
    <dbReference type="NCBI Taxonomy" id="653667"/>
    <lineage>
        <taxon>Eukaryota</taxon>
        <taxon>Fungi</taxon>
        <taxon>Dikarya</taxon>
        <taxon>Ascomycota</taxon>
        <taxon>Taphrinomycotina</taxon>
        <taxon>Schizosaccharomycetes</taxon>
        <taxon>Schizosaccharomycetales</taxon>
        <taxon>Schizosaccharomycetaceae</taxon>
        <taxon>Schizosaccharomyces</taxon>
    </lineage>
</organism>
<dbReference type="EMBL" id="KE546992">
    <property type="protein sequence ID" value="EPY50575.1"/>
    <property type="molecule type" value="Genomic_DNA"/>
</dbReference>
<dbReference type="GO" id="GO:0005546">
    <property type="term" value="F:phosphatidylinositol-4,5-bisphosphate binding"/>
    <property type="evidence" value="ECO:0007669"/>
    <property type="project" value="EnsemblFungi"/>
</dbReference>
<dbReference type="GO" id="GO:0005634">
    <property type="term" value="C:nucleus"/>
    <property type="evidence" value="ECO:0007669"/>
    <property type="project" value="EnsemblFungi"/>
</dbReference>
<dbReference type="GO" id="GO:0120104">
    <property type="term" value="C:mitotic actomyosin contractile ring, proximal layer"/>
    <property type="evidence" value="ECO:0007669"/>
    <property type="project" value="EnsemblFungi"/>
</dbReference>
<dbReference type="GO" id="GO:1902408">
    <property type="term" value="P:mitotic cytokinesis, division site positioning"/>
    <property type="evidence" value="ECO:0007669"/>
    <property type="project" value="EnsemblFungi"/>
</dbReference>
<feature type="domain" description="PH" evidence="2">
    <location>
        <begin position="769"/>
        <end position="869"/>
    </location>
</feature>
<evidence type="ECO:0000259" key="2">
    <source>
        <dbReference type="PROSITE" id="PS50003"/>
    </source>
</evidence>
<feature type="compositionally biased region" description="Polar residues" evidence="1">
    <location>
        <begin position="126"/>
        <end position="139"/>
    </location>
</feature>
<dbReference type="STRING" id="653667.S9VX61"/>
<accession>S9VX61</accession>
<reference evidence="3 4" key="1">
    <citation type="journal article" date="2011" name="Science">
        <title>Comparative functional genomics of the fission yeasts.</title>
        <authorList>
            <person name="Rhind N."/>
            <person name="Chen Z."/>
            <person name="Yassour M."/>
            <person name="Thompson D.A."/>
            <person name="Haas B.J."/>
            <person name="Habib N."/>
            <person name="Wapinski I."/>
            <person name="Roy S."/>
            <person name="Lin M.F."/>
            <person name="Heiman D.I."/>
            <person name="Young S.K."/>
            <person name="Furuya K."/>
            <person name="Guo Y."/>
            <person name="Pidoux A."/>
            <person name="Chen H.M."/>
            <person name="Robbertse B."/>
            <person name="Goldberg J.M."/>
            <person name="Aoki K."/>
            <person name="Bayne E.H."/>
            <person name="Berlin A.M."/>
            <person name="Desjardins C.A."/>
            <person name="Dobbs E."/>
            <person name="Dukaj L."/>
            <person name="Fan L."/>
            <person name="FitzGerald M.G."/>
            <person name="French C."/>
            <person name="Gujja S."/>
            <person name="Hansen K."/>
            <person name="Keifenheim D."/>
            <person name="Levin J.Z."/>
            <person name="Mosher R.A."/>
            <person name="Mueller C.A."/>
            <person name="Pfiffner J."/>
            <person name="Priest M."/>
            <person name="Russ C."/>
            <person name="Smialowska A."/>
            <person name="Swoboda P."/>
            <person name="Sykes S.M."/>
            <person name="Vaughn M."/>
            <person name="Vengrova S."/>
            <person name="Yoder R."/>
            <person name="Zeng Q."/>
            <person name="Allshire R."/>
            <person name="Baulcombe D."/>
            <person name="Birren B.W."/>
            <person name="Brown W."/>
            <person name="Ekwall K."/>
            <person name="Kellis M."/>
            <person name="Leatherwood J."/>
            <person name="Levin H."/>
            <person name="Margalit H."/>
            <person name="Martienssen R."/>
            <person name="Nieduszynski C.A."/>
            <person name="Spatafora J.W."/>
            <person name="Friedman N."/>
            <person name="Dalgaard J.Z."/>
            <person name="Baumann P."/>
            <person name="Niki H."/>
            <person name="Regev A."/>
            <person name="Nusbaum C."/>
        </authorList>
    </citation>
    <scope>NUCLEOTIDE SEQUENCE [LARGE SCALE GENOMIC DNA]</scope>
    <source>
        <strain evidence="4">OY26 / ATCC MYA-4695 / CBS 11777 / NBRC 106824 / NRRL Y48691</strain>
    </source>
</reference>
<dbReference type="GO" id="GO:0071341">
    <property type="term" value="C:medial cortical node"/>
    <property type="evidence" value="ECO:0007669"/>
    <property type="project" value="EnsemblFungi"/>
</dbReference>
<dbReference type="Pfam" id="PF00169">
    <property type="entry name" value="PH"/>
    <property type="match status" value="1"/>
</dbReference>
<feature type="region of interest" description="Disordered" evidence="1">
    <location>
        <begin position="100"/>
        <end position="147"/>
    </location>
</feature>
<keyword evidence="4" id="KW-1185">Reference proteome</keyword>
<dbReference type="GO" id="GO:0031106">
    <property type="term" value="P:septin ring organization"/>
    <property type="evidence" value="ECO:0007669"/>
    <property type="project" value="EnsemblFungi"/>
</dbReference>
<dbReference type="InterPro" id="IPR001849">
    <property type="entry name" value="PH_domain"/>
</dbReference>
<dbReference type="RefSeq" id="XP_013024513.1">
    <property type="nucleotide sequence ID" value="XM_013169059.1"/>
</dbReference>
<proteinExistence type="predicted"/>
<evidence type="ECO:0000313" key="3">
    <source>
        <dbReference type="EMBL" id="EPY50575.1"/>
    </source>
</evidence>
<dbReference type="OMA" id="YGHNDAL"/>
<dbReference type="SUPFAM" id="SSF50729">
    <property type="entry name" value="PH domain-like"/>
    <property type="match status" value="1"/>
</dbReference>
<evidence type="ECO:0000256" key="1">
    <source>
        <dbReference type="SAM" id="MobiDB-lite"/>
    </source>
</evidence>